<dbReference type="Pfam" id="PF00775">
    <property type="entry name" value="Dioxygenase_C"/>
    <property type="match status" value="1"/>
</dbReference>
<dbReference type="PANTHER" id="PTHR34315">
    <property type="match status" value="1"/>
</dbReference>
<name>A0ABT5UCL3_9GAMM</name>
<protein>
    <submittedName>
        <fullName evidence="3">Intradiol ring-cleavage dioxygenase</fullName>
    </submittedName>
</protein>
<organism evidence="3 4">
    <name type="scientific">Spartinivicinus poritis</name>
    <dbReference type="NCBI Taxonomy" id="2994640"/>
    <lineage>
        <taxon>Bacteria</taxon>
        <taxon>Pseudomonadati</taxon>
        <taxon>Pseudomonadota</taxon>
        <taxon>Gammaproteobacteria</taxon>
        <taxon>Oceanospirillales</taxon>
        <taxon>Zooshikellaceae</taxon>
        <taxon>Spartinivicinus</taxon>
    </lineage>
</organism>
<keyword evidence="3" id="KW-0560">Oxidoreductase</keyword>
<dbReference type="RefSeq" id="WP_274690454.1">
    <property type="nucleotide sequence ID" value="NZ_JAPMOU010000029.1"/>
</dbReference>
<keyword evidence="4" id="KW-1185">Reference proteome</keyword>
<accession>A0ABT5UCL3</accession>
<reference evidence="3 4" key="1">
    <citation type="submission" date="2022-11" db="EMBL/GenBank/DDBJ databases">
        <title>Spartinivicinus poritis sp. nov., isolated from scleractinian coral Porites lutea.</title>
        <authorList>
            <person name="Zhang G."/>
            <person name="Cai L."/>
            <person name="Wei Q."/>
        </authorList>
    </citation>
    <scope>NUCLEOTIDE SEQUENCE [LARGE SCALE GENOMIC DNA]</scope>
    <source>
        <strain evidence="3 4">A2-2</strain>
    </source>
</reference>
<evidence type="ECO:0000313" key="4">
    <source>
        <dbReference type="Proteomes" id="UP001528823"/>
    </source>
</evidence>
<comment type="caution">
    <text evidence="3">The sequence shown here is derived from an EMBL/GenBank/DDBJ whole genome shotgun (WGS) entry which is preliminary data.</text>
</comment>
<dbReference type="SUPFAM" id="SSF49482">
    <property type="entry name" value="Aromatic compound dioxygenase"/>
    <property type="match status" value="1"/>
</dbReference>
<dbReference type="InterPro" id="IPR015889">
    <property type="entry name" value="Intradiol_dOase_core"/>
</dbReference>
<dbReference type="CDD" id="cd03457">
    <property type="entry name" value="intradiol_dioxygenase_like"/>
    <property type="match status" value="1"/>
</dbReference>
<dbReference type="Gene3D" id="2.60.130.10">
    <property type="entry name" value="Aromatic compound dioxygenase"/>
    <property type="match status" value="1"/>
</dbReference>
<proteinExistence type="predicted"/>
<dbReference type="Proteomes" id="UP001528823">
    <property type="component" value="Unassembled WGS sequence"/>
</dbReference>
<feature type="signal peptide" evidence="1">
    <location>
        <begin position="1"/>
        <end position="27"/>
    </location>
</feature>
<evidence type="ECO:0000259" key="2">
    <source>
        <dbReference type="Pfam" id="PF00775"/>
    </source>
</evidence>
<evidence type="ECO:0000313" key="3">
    <source>
        <dbReference type="EMBL" id="MDE1464123.1"/>
    </source>
</evidence>
<evidence type="ECO:0000256" key="1">
    <source>
        <dbReference type="SAM" id="SignalP"/>
    </source>
</evidence>
<sequence>MKRRDMLKGLSAGSAATLVAASFSSNASSKLLKGSSLQPGYYPCCTLTPEQPEGPYYFDAGMVHRNITEGKPGVPLELELRVVDSTNGCQPITDAVVDIWHCDAQGLYSGYEGQGDSGDIDTTGETFLRGVQVTDWQGLVNFQTIYPGWYYTRATHIHLSVFLDAATLVTSQIYFPDEINESIYTNHVAYTGRSKERVTNNENDMLLTMLEDKKNDVFVEIGQDNTGFGFKAVYTIGVKLSS</sequence>
<feature type="domain" description="Intradiol ring-cleavage dioxygenases" evidence="2">
    <location>
        <begin position="54"/>
        <end position="178"/>
    </location>
</feature>
<dbReference type="GO" id="GO:0051213">
    <property type="term" value="F:dioxygenase activity"/>
    <property type="evidence" value="ECO:0007669"/>
    <property type="project" value="UniProtKB-KW"/>
</dbReference>
<keyword evidence="3" id="KW-0223">Dioxygenase</keyword>
<keyword evidence="1" id="KW-0732">Signal</keyword>
<dbReference type="PANTHER" id="PTHR34315:SF1">
    <property type="entry name" value="INTRADIOL RING-CLEAVAGE DIOXYGENASES DOMAIN-CONTAINING PROTEIN-RELATED"/>
    <property type="match status" value="1"/>
</dbReference>
<feature type="chain" id="PRO_5046626434" evidence="1">
    <location>
        <begin position="28"/>
        <end position="242"/>
    </location>
</feature>
<dbReference type="InterPro" id="IPR000627">
    <property type="entry name" value="Intradiol_dOase_C"/>
</dbReference>
<gene>
    <name evidence="3" type="ORF">ORQ98_19385</name>
</gene>
<dbReference type="EMBL" id="JAPMOU010000029">
    <property type="protein sequence ID" value="MDE1464123.1"/>
    <property type="molecule type" value="Genomic_DNA"/>
</dbReference>